<gene>
    <name evidence="6" type="ORF">MUN86_08345</name>
</gene>
<dbReference type="InterPro" id="IPR004358">
    <property type="entry name" value="Sig_transdc_His_kin-like_C"/>
</dbReference>
<dbReference type="InterPro" id="IPR036890">
    <property type="entry name" value="HATPase_C_sf"/>
</dbReference>
<dbReference type="PANTHER" id="PTHR43047">
    <property type="entry name" value="TWO-COMPONENT HISTIDINE PROTEIN KINASE"/>
    <property type="match status" value="1"/>
</dbReference>
<dbReference type="Pfam" id="PF02518">
    <property type="entry name" value="HATPase_c"/>
    <property type="match status" value="1"/>
</dbReference>
<organism evidence="6 7">
    <name type="scientific">Hymenobacter volaticus</name>
    <dbReference type="NCBI Taxonomy" id="2932254"/>
    <lineage>
        <taxon>Bacteria</taxon>
        <taxon>Pseudomonadati</taxon>
        <taxon>Bacteroidota</taxon>
        <taxon>Cytophagia</taxon>
        <taxon>Cytophagales</taxon>
        <taxon>Hymenobacteraceae</taxon>
        <taxon>Hymenobacter</taxon>
    </lineage>
</organism>
<dbReference type="InterPro" id="IPR003594">
    <property type="entry name" value="HATPase_dom"/>
</dbReference>
<evidence type="ECO:0000256" key="2">
    <source>
        <dbReference type="ARBA" id="ARBA00012438"/>
    </source>
</evidence>
<feature type="domain" description="Histidine kinase" evidence="5">
    <location>
        <begin position="1"/>
        <end position="83"/>
    </location>
</feature>
<dbReference type="EC" id="2.7.13.3" evidence="2"/>
<reference evidence="6" key="1">
    <citation type="submission" date="2022-04" db="EMBL/GenBank/DDBJ databases">
        <title>Hymenobacter sp. isolated from the air.</title>
        <authorList>
            <person name="Won M."/>
            <person name="Lee C.-M."/>
            <person name="Woen H.-Y."/>
            <person name="Kwon S.-W."/>
        </authorList>
    </citation>
    <scope>NUCLEOTIDE SEQUENCE</scope>
    <source>
        <strain evidence="6">5420S-77</strain>
    </source>
</reference>
<keyword evidence="7" id="KW-1185">Reference proteome</keyword>
<dbReference type="InterPro" id="IPR005467">
    <property type="entry name" value="His_kinase_dom"/>
</dbReference>
<name>A0ABY4GAE1_9BACT</name>
<dbReference type="PANTHER" id="PTHR43047:SF72">
    <property type="entry name" value="OSMOSENSING HISTIDINE PROTEIN KINASE SLN1"/>
    <property type="match status" value="1"/>
</dbReference>
<evidence type="ECO:0000256" key="4">
    <source>
        <dbReference type="ARBA" id="ARBA00022777"/>
    </source>
</evidence>
<dbReference type="CDD" id="cd00075">
    <property type="entry name" value="HATPase"/>
    <property type="match status" value="1"/>
</dbReference>
<dbReference type="SUPFAM" id="SSF55874">
    <property type="entry name" value="ATPase domain of HSP90 chaperone/DNA topoisomerase II/histidine kinase"/>
    <property type="match status" value="1"/>
</dbReference>
<dbReference type="EMBL" id="CP095061">
    <property type="protein sequence ID" value="UOQ67853.1"/>
    <property type="molecule type" value="Genomic_DNA"/>
</dbReference>
<evidence type="ECO:0000256" key="1">
    <source>
        <dbReference type="ARBA" id="ARBA00000085"/>
    </source>
</evidence>
<evidence type="ECO:0000313" key="6">
    <source>
        <dbReference type="EMBL" id="UOQ67853.1"/>
    </source>
</evidence>
<dbReference type="RefSeq" id="WP_245124048.1">
    <property type="nucleotide sequence ID" value="NZ_CP095061.1"/>
</dbReference>
<comment type="catalytic activity">
    <reaction evidence="1">
        <text>ATP + protein L-histidine = ADP + protein N-phospho-L-histidine.</text>
        <dbReference type="EC" id="2.7.13.3"/>
    </reaction>
</comment>
<evidence type="ECO:0000313" key="7">
    <source>
        <dbReference type="Proteomes" id="UP000830401"/>
    </source>
</evidence>
<sequence length="83" mass="8969">MRFTYVAGRIRIQVTDQGIGISEKALPQIFQPFYRADNARGVVGHGVGLPLARRIIELHGGQLHIQSRLGEGTTAEVVFAAAA</sequence>
<dbReference type="SMART" id="SM00387">
    <property type="entry name" value="HATPase_c"/>
    <property type="match status" value="1"/>
</dbReference>
<keyword evidence="4 6" id="KW-0418">Kinase</keyword>
<proteinExistence type="predicted"/>
<dbReference type="Proteomes" id="UP000830401">
    <property type="component" value="Chromosome"/>
</dbReference>
<evidence type="ECO:0000259" key="5">
    <source>
        <dbReference type="PROSITE" id="PS50109"/>
    </source>
</evidence>
<dbReference type="PROSITE" id="PS50109">
    <property type="entry name" value="HIS_KIN"/>
    <property type="match status" value="1"/>
</dbReference>
<evidence type="ECO:0000256" key="3">
    <source>
        <dbReference type="ARBA" id="ARBA00022679"/>
    </source>
</evidence>
<keyword evidence="3" id="KW-0808">Transferase</keyword>
<dbReference type="PRINTS" id="PR00344">
    <property type="entry name" value="BCTRLSENSOR"/>
</dbReference>
<dbReference type="Gene3D" id="3.30.565.10">
    <property type="entry name" value="Histidine kinase-like ATPase, C-terminal domain"/>
    <property type="match status" value="1"/>
</dbReference>
<protein>
    <recommendedName>
        <fullName evidence="2">histidine kinase</fullName>
        <ecNumber evidence="2">2.7.13.3</ecNumber>
    </recommendedName>
</protein>
<accession>A0ABY4GAE1</accession>
<dbReference type="GO" id="GO:0016301">
    <property type="term" value="F:kinase activity"/>
    <property type="evidence" value="ECO:0007669"/>
    <property type="project" value="UniProtKB-KW"/>
</dbReference>